<protein>
    <submittedName>
        <fullName evidence="5">Transcriptional regulator</fullName>
    </submittedName>
</protein>
<feature type="domain" description="Mga helix-turn-helix" evidence="3">
    <location>
        <begin position="80"/>
        <end position="161"/>
    </location>
</feature>
<gene>
    <name evidence="5" type="ORF">GKS16_02345</name>
</gene>
<organism evidence="5 6">
    <name type="scientific">Streptococcus uberis</name>
    <dbReference type="NCBI Taxonomy" id="1349"/>
    <lineage>
        <taxon>Bacteria</taxon>
        <taxon>Bacillati</taxon>
        <taxon>Bacillota</taxon>
        <taxon>Bacilli</taxon>
        <taxon>Lactobacillales</taxon>
        <taxon>Streptococcaceae</taxon>
        <taxon>Streptococcus</taxon>
    </lineage>
</organism>
<dbReference type="InterPro" id="IPR013236">
    <property type="entry name" value="Mga_PRD_dom"/>
</dbReference>
<reference evidence="5 6" key="1">
    <citation type="submission" date="2019-11" db="EMBL/GenBank/DDBJ databases">
        <title>Streptococcus uberis isolated from clinical mastitis cases on a southeastern Queensland dairy.</title>
        <authorList>
            <person name="Workentine M.L."/>
            <person name="Price R."/>
            <person name="Olchowy T."/>
        </authorList>
    </citation>
    <scope>NUCLEOTIDE SEQUENCE [LARGE SCALE GENOMIC DNA]</scope>
    <source>
        <strain evidence="5 6">OLC4459-A17</strain>
    </source>
</reference>
<evidence type="ECO:0000259" key="3">
    <source>
        <dbReference type="Pfam" id="PF05043"/>
    </source>
</evidence>
<name>A0A6L6G6U6_STRUB</name>
<evidence type="ECO:0000256" key="2">
    <source>
        <dbReference type="ARBA" id="ARBA00023163"/>
    </source>
</evidence>
<evidence type="ECO:0000256" key="1">
    <source>
        <dbReference type="ARBA" id="ARBA00023015"/>
    </source>
</evidence>
<keyword evidence="2" id="KW-0804">Transcription</keyword>
<feature type="domain" description="M protein trans-acting positive regulator (MGA) PRD" evidence="4">
    <location>
        <begin position="178"/>
        <end position="394"/>
    </location>
</feature>
<dbReference type="PANTHER" id="PTHR30185">
    <property type="entry name" value="CRYPTIC BETA-GLUCOSIDE BGL OPERON ANTITERMINATOR"/>
    <property type="match status" value="1"/>
</dbReference>
<keyword evidence="1" id="KW-0805">Transcription regulation</keyword>
<accession>A0A6L6G6U6</accession>
<evidence type="ECO:0000313" key="5">
    <source>
        <dbReference type="EMBL" id="MTD01123.1"/>
    </source>
</evidence>
<dbReference type="Pfam" id="PF08270">
    <property type="entry name" value="PRD_Mga"/>
    <property type="match status" value="1"/>
</dbReference>
<dbReference type="EMBL" id="WLXI01000016">
    <property type="protein sequence ID" value="MTD01123.1"/>
    <property type="molecule type" value="Genomic_DNA"/>
</dbReference>
<proteinExistence type="predicted"/>
<evidence type="ECO:0000259" key="4">
    <source>
        <dbReference type="Pfam" id="PF08270"/>
    </source>
</evidence>
<dbReference type="PANTHER" id="PTHR30185:SF18">
    <property type="entry name" value="TRANSCRIPTIONAL REGULATOR MTLR"/>
    <property type="match status" value="1"/>
</dbReference>
<dbReference type="AlphaFoldDB" id="A0A6L6G6U6"/>
<dbReference type="RefSeq" id="WP_154617159.1">
    <property type="nucleotide sequence ID" value="NZ_WLXE01000009.1"/>
</dbReference>
<dbReference type="Proteomes" id="UP000483839">
    <property type="component" value="Unassembled WGS sequence"/>
</dbReference>
<sequence length="499" mass="58419">MYIKQNLFSNQQLRGLKLAVLLNHGEEPCDYTHICRHLHCSFLTLQTEIAHLASFGEVRALPYVEPHLEVQYRPEFGPQKLFQSILNETPSMRLVEALFYNDFDSLEELAEALFTSLSTLKRLIKRTNVYLQLGFNCMINVRSVRIVGPEHSVRLLYLKYFTEVYDNYAWPFLDSINEIALTSLVDVTTSNFSHRVTHSLFAYLKIMSAVNLIRFSKGYRVNEVYPRSCSLYEKLKEDPTFLHLSELFWRDFGKPLDQVALSEMFSTYFRQDLILNAELDQQNKDKEVEGVTYEDMLETLEGIENRFGMPIANKSEISLLIYNALILKEHDIYENFLVYDYREPYIAYFKDSYPKLLEAFQEALLAPFKAKGVELAKERQNHLLYILLVNWDNLFFHISRAIDKQKVLVVEKGTCNSGQFLIAYAGQYFDIAIHEHHQIDMHKIKEEYDVVLTDQTLEVVDGVDIIYFSQLVPSIALEKLNKFLKKKIQKHFLEEPEEE</sequence>
<evidence type="ECO:0000313" key="6">
    <source>
        <dbReference type="Proteomes" id="UP000483839"/>
    </source>
</evidence>
<comment type="caution">
    <text evidence="5">The sequence shown here is derived from an EMBL/GenBank/DDBJ whole genome shotgun (WGS) entry which is preliminary data.</text>
</comment>
<dbReference type="InterPro" id="IPR007737">
    <property type="entry name" value="Mga_HTH"/>
</dbReference>
<dbReference type="Pfam" id="PF05043">
    <property type="entry name" value="Mga"/>
    <property type="match status" value="1"/>
</dbReference>
<dbReference type="InterPro" id="IPR050661">
    <property type="entry name" value="BglG_antiterminators"/>
</dbReference>